<keyword evidence="7" id="KW-1185">Reference proteome</keyword>
<keyword evidence="2" id="KW-0805">Transcription regulation</keyword>
<dbReference type="SUPFAM" id="SSF53850">
    <property type="entry name" value="Periplasmic binding protein-like II"/>
    <property type="match status" value="1"/>
</dbReference>
<accession>A0ABS4E3A8</accession>
<evidence type="ECO:0000259" key="5">
    <source>
        <dbReference type="PROSITE" id="PS50931"/>
    </source>
</evidence>
<name>A0ABS4E3A8_9HYPH</name>
<gene>
    <name evidence="6" type="ORF">J2Z17_003888</name>
</gene>
<evidence type="ECO:0000313" key="7">
    <source>
        <dbReference type="Proteomes" id="UP000759443"/>
    </source>
</evidence>
<evidence type="ECO:0000256" key="2">
    <source>
        <dbReference type="ARBA" id="ARBA00023015"/>
    </source>
</evidence>
<dbReference type="InterPro" id="IPR000847">
    <property type="entry name" value="LysR_HTH_N"/>
</dbReference>
<comment type="similarity">
    <text evidence="1">Belongs to the LysR transcriptional regulatory family.</text>
</comment>
<protein>
    <submittedName>
        <fullName evidence="6">DNA-binding transcriptional LysR family regulator</fullName>
    </submittedName>
</protein>
<evidence type="ECO:0000256" key="3">
    <source>
        <dbReference type="ARBA" id="ARBA00023125"/>
    </source>
</evidence>
<organism evidence="6 7">
    <name type="scientific">Rhizobium halophytocola</name>
    <dbReference type="NCBI Taxonomy" id="735519"/>
    <lineage>
        <taxon>Bacteria</taxon>
        <taxon>Pseudomonadati</taxon>
        <taxon>Pseudomonadota</taxon>
        <taxon>Alphaproteobacteria</taxon>
        <taxon>Hyphomicrobiales</taxon>
        <taxon>Rhizobiaceae</taxon>
        <taxon>Rhizobium/Agrobacterium group</taxon>
        <taxon>Rhizobium</taxon>
    </lineage>
</organism>
<feature type="domain" description="HTH lysR-type" evidence="5">
    <location>
        <begin position="1"/>
        <end position="61"/>
    </location>
</feature>
<dbReference type="PANTHER" id="PTHR30537:SF1">
    <property type="entry name" value="HTH-TYPE TRANSCRIPTIONAL REGULATOR PGRR"/>
    <property type="match status" value="1"/>
</dbReference>
<comment type="caution">
    <text evidence="6">The sequence shown here is derived from an EMBL/GenBank/DDBJ whole genome shotgun (WGS) entry which is preliminary data.</text>
</comment>
<dbReference type="Proteomes" id="UP000759443">
    <property type="component" value="Unassembled WGS sequence"/>
</dbReference>
<evidence type="ECO:0000256" key="4">
    <source>
        <dbReference type="ARBA" id="ARBA00023163"/>
    </source>
</evidence>
<dbReference type="PANTHER" id="PTHR30537">
    <property type="entry name" value="HTH-TYPE TRANSCRIPTIONAL REGULATOR"/>
    <property type="match status" value="1"/>
</dbReference>
<evidence type="ECO:0000313" key="6">
    <source>
        <dbReference type="EMBL" id="MBP1852431.1"/>
    </source>
</evidence>
<dbReference type="Pfam" id="PF00126">
    <property type="entry name" value="HTH_1"/>
    <property type="match status" value="1"/>
</dbReference>
<dbReference type="InterPro" id="IPR058163">
    <property type="entry name" value="LysR-type_TF_proteobact-type"/>
</dbReference>
<reference evidence="6 7" key="1">
    <citation type="submission" date="2021-03" db="EMBL/GenBank/DDBJ databases">
        <title>Genomic Encyclopedia of Type Strains, Phase IV (KMG-IV): sequencing the most valuable type-strain genomes for metagenomic binning, comparative biology and taxonomic classification.</title>
        <authorList>
            <person name="Goeker M."/>
        </authorList>
    </citation>
    <scope>NUCLEOTIDE SEQUENCE [LARGE SCALE GENOMIC DNA]</scope>
    <source>
        <strain evidence="6 7">DSM 21600</strain>
    </source>
</reference>
<dbReference type="SUPFAM" id="SSF46785">
    <property type="entry name" value="Winged helix' DNA-binding domain"/>
    <property type="match status" value="1"/>
</dbReference>
<dbReference type="InterPro" id="IPR036390">
    <property type="entry name" value="WH_DNA-bd_sf"/>
</dbReference>
<proteinExistence type="inferred from homology"/>
<dbReference type="GO" id="GO:0003677">
    <property type="term" value="F:DNA binding"/>
    <property type="evidence" value="ECO:0007669"/>
    <property type="project" value="UniProtKB-KW"/>
</dbReference>
<sequence length="294" mass="32051">MERSELNDLMAFATAAAERSFTRAAARLGISPSALSHAMRGLEARLDVRLLARTTRSVAPTVAGEQLLLSLTPALAQIEQGLDALAQWRDSLSGTVRITASSYAAQTVLSEKLPAFLLDHPHVRVEVNVEDRLTDIVAEGFDAGIRFHVSVEKDMIAIPVGPPLRTVVVGTPAYFARYPRPETPDDLKNHLCINYRMKSGAVMAWEFDHDEREFAVRTGGQFIANDGNLMAAAVRAGAGLGFIMEQDVADDLAAGRLIQVLDDWCLPFPGCHLYHSSRRQSPPALRALIAALRV</sequence>
<dbReference type="CDD" id="cd08474">
    <property type="entry name" value="PBP2_CrgA_like_5"/>
    <property type="match status" value="1"/>
</dbReference>
<keyword evidence="4" id="KW-0804">Transcription</keyword>
<dbReference type="Gene3D" id="3.40.190.290">
    <property type="match status" value="1"/>
</dbReference>
<dbReference type="PROSITE" id="PS50931">
    <property type="entry name" value="HTH_LYSR"/>
    <property type="match status" value="1"/>
</dbReference>
<dbReference type="RefSeq" id="WP_209947268.1">
    <property type="nucleotide sequence ID" value="NZ_JAGGJU010000011.1"/>
</dbReference>
<dbReference type="InterPro" id="IPR005119">
    <property type="entry name" value="LysR_subst-bd"/>
</dbReference>
<dbReference type="EMBL" id="JAGGJU010000011">
    <property type="protein sequence ID" value="MBP1852431.1"/>
    <property type="molecule type" value="Genomic_DNA"/>
</dbReference>
<keyword evidence="3 6" id="KW-0238">DNA-binding</keyword>
<dbReference type="Pfam" id="PF03466">
    <property type="entry name" value="LysR_substrate"/>
    <property type="match status" value="1"/>
</dbReference>
<dbReference type="Gene3D" id="1.10.10.10">
    <property type="entry name" value="Winged helix-like DNA-binding domain superfamily/Winged helix DNA-binding domain"/>
    <property type="match status" value="1"/>
</dbReference>
<evidence type="ECO:0000256" key="1">
    <source>
        <dbReference type="ARBA" id="ARBA00009437"/>
    </source>
</evidence>
<dbReference type="InterPro" id="IPR036388">
    <property type="entry name" value="WH-like_DNA-bd_sf"/>
</dbReference>